<dbReference type="OrthoDB" id="8261at2157"/>
<proteinExistence type="predicted"/>
<dbReference type="GO" id="GO:0017168">
    <property type="term" value="F:5-oxoprolinase (ATP-hydrolyzing) activity"/>
    <property type="evidence" value="ECO:0007669"/>
    <property type="project" value="TreeGrafter"/>
</dbReference>
<dbReference type="Proteomes" id="UP000065473">
    <property type="component" value="Chromosome"/>
</dbReference>
<organism evidence="3 4">
    <name type="scientific">Sulfolobus acidocaldarius</name>
    <dbReference type="NCBI Taxonomy" id="2285"/>
    <lineage>
        <taxon>Archaea</taxon>
        <taxon>Thermoproteota</taxon>
        <taxon>Thermoprotei</taxon>
        <taxon>Sulfolobales</taxon>
        <taxon>Sulfolobaceae</taxon>
        <taxon>Sulfolobus</taxon>
    </lineage>
</organism>
<dbReference type="EMBL" id="CP013694">
    <property type="protein sequence ID" value="ALU29259.1"/>
    <property type="molecule type" value="Genomic_DNA"/>
</dbReference>
<evidence type="ECO:0000313" key="2">
    <source>
        <dbReference type="EMBL" id="ALU29259.1"/>
    </source>
</evidence>
<dbReference type="PANTHER" id="PTHR11365:SF23">
    <property type="entry name" value="HYPOTHETICAL 5-OXOPROLINASE (EUROFUNG)-RELATED"/>
    <property type="match status" value="1"/>
</dbReference>
<dbReference type="Pfam" id="PF02538">
    <property type="entry name" value="Hydantoinase_B"/>
    <property type="match status" value="1"/>
</dbReference>
<dbReference type="PANTHER" id="PTHR11365">
    <property type="entry name" value="5-OXOPROLINASE RELATED"/>
    <property type="match status" value="1"/>
</dbReference>
<evidence type="ECO:0000313" key="4">
    <source>
        <dbReference type="Proteomes" id="UP000060043"/>
    </source>
</evidence>
<dbReference type="PaxDb" id="1435377-SUSAZ_01875"/>
<dbReference type="InterPro" id="IPR003692">
    <property type="entry name" value="Hydantoinase_B"/>
</dbReference>
<protein>
    <submittedName>
        <fullName evidence="3">5-oxoprolinase</fullName>
    </submittedName>
</protein>
<dbReference type="GeneID" id="14550897"/>
<evidence type="ECO:0000259" key="1">
    <source>
        <dbReference type="Pfam" id="PF02538"/>
    </source>
</evidence>
<evidence type="ECO:0000313" key="3">
    <source>
        <dbReference type="EMBL" id="ALU31988.1"/>
    </source>
</evidence>
<dbReference type="GO" id="GO:0006749">
    <property type="term" value="P:glutathione metabolic process"/>
    <property type="evidence" value="ECO:0007669"/>
    <property type="project" value="TreeGrafter"/>
</dbReference>
<accession>A0A0U2W4M5</accession>
<name>A0A0U2W4M5_9CREN</name>
<dbReference type="STRING" id="1435377.SUSAZ_01875"/>
<sequence length="505" mass="54997">MTTWEVIDKATTFIAEEMGVMLKKSALSPNIRERMDHSCAIIDNQGRIVAQAEHIPVHLGSFKVAVVNVLKYLGDEIKPGENYIFNDPYISGTHLNDVGLLTPIDYEGKIVGYVVNKAHQVDVGGPIPGSLNPLAKTLYEEGIVIPPVKLDERVIKIIKENFKMPEVSIGDLRAQLSANSLGVIRVRQLIEKYGLQNVVEGWDETIEYTRNVVSNINWKEGDYRAEDYLEWEDKLLPIKLTLKVRKDRVTADFSGTHGQIDGPLNAVYGVTYSAVSFAIRSALGKSVSTNEGFYSFVQVKADEGTLVNPVKPAPVSGGNVETSQRIADVTFLSLSKFLPVPAASSGTMMNIMMGGFYKGRYWSYYETIGGGSGARPSEDGISAVHSNMTNTLNTPIEVAESVYPLLFTSYTVRVGSGGKGKYKGGDGIIRSFKVLSPTRLALMADRFIIGPWGLNGGERGKPGKATVRKRSDELVSLKSKCVVELDEGDEVIIETPGGGGYGSSD</sequence>
<feature type="domain" description="Hydantoinase B/oxoprolinase" evidence="1">
    <location>
        <begin position="3"/>
        <end position="503"/>
    </location>
</feature>
<gene>
    <name evidence="2" type="ORF">ATY89_04445</name>
    <name evidence="3" type="ORF">ATZ20_07470</name>
</gene>
<dbReference type="EMBL" id="CP013695">
    <property type="protein sequence ID" value="ALU31988.1"/>
    <property type="molecule type" value="Genomic_DNA"/>
</dbReference>
<dbReference type="OMA" id="QVGMTNT"/>
<dbReference type="RefSeq" id="WP_011277286.1">
    <property type="nucleotide sequence ID" value="NZ_BHWZ01000001.1"/>
</dbReference>
<dbReference type="GO" id="GO:0005829">
    <property type="term" value="C:cytosol"/>
    <property type="evidence" value="ECO:0007669"/>
    <property type="project" value="TreeGrafter"/>
</dbReference>
<dbReference type="AlphaFoldDB" id="A0A0U2W4M5"/>
<dbReference type="InterPro" id="IPR045079">
    <property type="entry name" value="Oxoprolinase-like"/>
</dbReference>
<reference evidence="4 5" key="1">
    <citation type="submission" date="2015-12" db="EMBL/GenBank/DDBJ databases">
        <title>A stable core within a dynamic pangenome in Sulfolobus acidocaldarius.</title>
        <authorList>
            <person name="Anderson R."/>
            <person name="Kouris A."/>
            <person name="Seward C."/>
            <person name="Campbell K."/>
            <person name="Whitaker R."/>
        </authorList>
    </citation>
    <scope>NUCLEOTIDE SEQUENCE [LARGE SCALE GENOMIC DNA]</scope>
    <source>
        <strain evidence="2 5">GG12-C01-09</strain>
        <strain evidence="3 4">NG05B_CO5_07</strain>
    </source>
</reference>
<evidence type="ECO:0000313" key="5">
    <source>
        <dbReference type="Proteomes" id="UP000065473"/>
    </source>
</evidence>
<dbReference type="Proteomes" id="UP000060043">
    <property type="component" value="Chromosome"/>
</dbReference>